<organism evidence="2 3">
    <name type="scientific">Butyricimonas faecalis</name>
    <dbReference type="NCBI Taxonomy" id="2093856"/>
    <lineage>
        <taxon>Bacteria</taxon>
        <taxon>Pseudomonadati</taxon>
        <taxon>Bacteroidota</taxon>
        <taxon>Bacteroidia</taxon>
        <taxon>Bacteroidales</taxon>
        <taxon>Odoribacteraceae</taxon>
        <taxon>Butyricimonas</taxon>
    </lineage>
</organism>
<proteinExistence type="predicted"/>
<evidence type="ECO:0000313" key="2">
    <source>
        <dbReference type="EMBL" id="AZS31460.1"/>
    </source>
</evidence>
<dbReference type="OrthoDB" id="6014523at2"/>
<dbReference type="SMART" id="SM00409">
    <property type="entry name" value="IG"/>
    <property type="match status" value="1"/>
</dbReference>
<accession>A0A3Q9IV62</accession>
<dbReference type="PROSITE" id="PS50835">
    <property type="entry name" value="IG_LIKE"/>
    <property type="match status" value="1"/>
</dbReference>
<gene>
    <name evidence="2" type="ORF">D8S85_19205</name>
</gene>
<dbReference type="PANTHER" id="PTHR47633:SF4">
    <property type="entry name" value="MYOPALLADIN ISOFORM X1"/>
    <property type="match status" value="1"/>
</dbReference>
<reference evidence="2 3" key="1">
    <citation type="submission" date="2018-10" db="EMBL/GenBank/DDBJ databases">
        <title>Butyricimonas faecalis sp. nov., isolated from human faeces and emended description of the genus Butyricimonas.</title>
        <authorList>
            <person name="Le Roy T."/>
            <person name="Van der Smissen P."/>
            <person name="Paquot A."/>
            <person name="Delzenne N."/>
            <person name="Muccioli G."/>
            <person name="Collet J.-F."/>
            <person name="Cani P.D."/>
        </authorList>
    </citation>
    <scope>NUCLEOTIDE SEQUENCE [LARGE SCALE GENOMIC DNA]</scope>
    <source>
        <strain evidence="2 3">H184</strain>
    </source>
</reference>
<dbReference type="EMBL" id="CP032819">
    <property type="protein sequence ID" value="AZS31460.1"/>
    <property type="molecule type" value="Genomic_DNA"/>
</dbReference>
<evidence type="ECO:0000259" key="1">
    <source>
        <dbReference type="PROSITE" id="PS50835"/>
    </source>
</evidence>
<feature type="domain" description="Ig-like" evidence="1">
    <location>
        <begin position="46"/>
        <end position="139"/>
    </location>
</feature>
<dbReference type="InterPro" id="IPR013783">
    <property type="entry name" value="Ig-like_fold"/>
</dbReference>
<dbReference type="InterPro" id="IPR007110">
    <property type="entry name" value="Ig-like_dom"/>
</dbReference>
<protein>
    <recommendedName>
        <fullName evidence="1">Ig-like domain-containing protein</fullName>
    </recommendedName>
</protein>
<evidence type="ECO:0000313" key="3">
    <source>
        <dbReference type="Proteomes" id="UP000270673"/>
    </source>
</evidence>
<name>A0A3Q9IV62_9BACT</name>
<dbReference type="Pfam" id="PF07679">
    <property type="entry name" value="I-set"/>
    <property type="match status" value="1"/>
</dbReference>
<dbReference type="SUPFAM" id="SSF48726">
    <property type="entry name" value="Immunoglobulin"/>
    <property type="match status" value="1"/>
</dbReference>
<keyword evidence="3" id="KW-1185">Reference proteome</keyword>
<dbReference type="PANTHER" id="PTHR47633">
    <property type="entry name" value="IMMUNOGLOBULIN"/>
    <property type="match status" value="1"/>
</dbReference>
<sequence length="140" mass="15838">MTSMKKLIFSICVLSFMLTGFNQEERFVEQSNTEIFGRISAVGQKPKIEQKLMNLELNEGGIAVFLARFTPIDDPNLKAEWYHNEKTLPISDDRIKSYLKEGYATLVINKVKPADAGIYRVKICNAFGEDVSEAKLTVTK</sequence>
<dbReference type="InterPro" id="IPR003599">
    <property type="entry name" value="Ig_sub"/>
</dbReference>
<dbReference type="Gene3D" id="2.60.40.10">
    <property type="entry name" value="Immunoglobulins"/>
    <property type="match status" value="1"/>
</dbReference>
<dbReference type="InterPro" id="IPR036179">
    <property type="entry name" value="Ig-like_dom_sf"/>
</dbReference>
<dbReference type="AlphaFoldDB" id="A0A3Q9IV62"/>
<dbReference type="Proteomes" id="UP000270673">
    <property type="component" value="Chromosome"/>
</dbReference>
<dbReference type="InterPro" id="IPR013098">
    <property type="entry name" value="Ig_I-set"/>
</dbReference>
<dbReference type="KEGG" id="buy:D8S85_19205"/>